<feature type="compositionally biased region" description="Low complexity" evidence="2">
    <location>
        <begin position="39"/>
        <end position="49"/>
    </location>
</feature>
<dbReference type="SMART" id="SM00297">
    <property type="entry name" value="BROMO"/>
    <property type="match status" value="1"/>
</dbReference>
<dbReference type="Pfam" id="PF00439">
    <property type="entry name" value="Bromodomain"/>
    <property type="match status" value="1"/>
</dbReference>
<organism evidence="4 5">
    <name type="scientific">Zizania palustris</name>
    <name type="common">Northern wild rice</name>
    <dbReference type="NCBI Taxonomy" id="103762"/>
    <lineage>
        <taxon>Eukaryota</taxon>
        <taxon>Viridiplantae</taxon>
        <taxon>Streptophyta</taxon>
        <taxon>Embryophyta</taxon>
        <taxon>Tracheophyta</taxon>
        <taxon>Spermatophyta</taxon>
        <taxon>Magnoliopsida</taxon>
        <taxon>Liliopsida</taxon>
        <taxon>Poales</taxon>
        <taxon>Poaceae</taxon>
        <taxon>BOP clade</taxon>
        <taxon>Oryzoideae</taxon>
        <taxon>Oryzeae</taxon>
        <taxon>Zizaniinae</taxon>
        <taxon>Zizania</taxon>
    </lineage>
</organism>
<feature type="compositionally biased region" description="Polar residues" evidence="2">
    <location>
        <begin position="17"/>
        <end position="37"/>
    </location>
</feature>
<dbReference type="EMBL" id="JAAALK010000082">
    <property type="protein sequence ID" value="KAG8086624.1"/>
    <property type="molecule type" value="Genomic_DNA"/>
</dbReference>
<evidence type="ECO:0000256" key="2">
    <source>
        <dbReference type="SAM" id="MobiDB-lite"/>
    </source>
</evidence>
<feature type="region of interest" description="Disordered" evidence="2">
    <location>
        <begin position="1"/>
        <end position="77"/>
    </location>
</feature>
<dbReference type="PROSITE" id="PS50014">
    <property type="entry name" value="BROMODOMAIN_2"/>
    <property type="match status" value="1"/>
</dbReference>
<name>A0A8J6BG71_ZIZPA</name>
<dbReference type="InterPro" id="IPR018359">
    <property type="entry name" value="Bromodomain_CS"/>
</dbReference>
<feature type="compositionally biased region" description="Polar residues" evidence="2">
    <location>
        <begin position="219"/>
        <end position="232"/>
    </location>
</feature>
<dbReference type="PANTHER" id="PTHR47809">
    <property type="entry name" value="DNA-BINDING BROMODOMAIN-CONTAINING PROTEIN"/>
    <property type="match status" value="1"/>
</dbReference>
<feature type="domain" description="Bromo" evidence="3">
    <location>
        <begin position="251"/>
        <end position="324"/>
    </location>
</feature>
<feature type="compositionally biased region" description="Basic residues" evidence="2">
    <location>
        <begin position="1"/>
        <end position="14"/>
    </location>
</feature>
<evidence type="ECO:0000259" key="3">
    <source>
        <dbReference type="PROSITE" id="PS50014"/>
    </source>
</evidence>
<feature type="compositionally biased region" description="Basic and acidic residues" evidence="2">
    <location>
        <begin position="160"/>
        <end position="171"/>
    </location>
</feature>
<feature type="region of interest" description="Disordered" evidence="2">
    <location>
        <begin position="375"/>
        <end position="400"/>
    </location>
</feature>
<reference evidence="4" key="1">
    <citation type="journal article" date="2021" name="bioRxiv">
        <title>Whole Genome Assembly and Annotation of Northern Wild Rice, Zizania palustris L., Supports a Whole Genome Duplication in the Zizania Genus.</title>
        <authorList>
            <person name="Haas M."/>
            <person name="Kono T."/>
            <person name="Macchietto M."/>
            <person name="Millas R."/>
            <person name="McGilp L."/>
            <person name="Shao M."/>
            <person name="Duquette J."/>
            <person name="Hirsch C.N."/>
            <person name="Kimball J."/>
        </authorList>
    </citation>
    <scope>NUCLEOTIDE SEQUENCE</scope>
    <source>
        <tissue evidence="4">Fresh leaf tissue</tissue>
    </source>
</reference>
<feature type="compositionally biased region" description="Polar residues" evidence="2">
    <location>
        <begin position="378"/>
        <end position="399"/>
    </location>
</feature>
<gene>
    <name evidence="4" type="ORF">GUJ93_ZPchr0010g8518</name>
</gene>
<dbReference type="AlphaFoldDB" id="A0A8J6BG71"/>
<evidence type="ECO:0000256" key="1">
    <source>
        <dbReference type="PROSITE-ProRule" id="PRU00035"/>
    </source>
</evidence>
<reference evidence="4" key="2">
    <citation type="submission" date="2021-02" db="EMBL/GenBank/DDBJ databases">
        <authorList>
            <person name="Kimball J.A."/>
            <person name="Haas M.W."/>
            <person name="Macchietto M."/>
            <person name="Kono T."/>
            <person name="Duquette J."/>
            <person name="Shao M."/>
        </authorList>
    </citation>
    <scope>NUCLEOTIDE SEQUENCE</scope>
    <source>
        <tissue evidence="4">Fresh leaf tissue</tissue>
    </source>
</reference>
<keyword evidence="5" id="KW-1185">Reference proteome</keyword>
<feature type="compositionally biased region" description="Basic and acidic residues" evidence="2">
    <location>
        <begin position="127"/>
        <end position="142"/>
    </location>
</feature>
<proteinExistence type="predicted"/>
<feature type="compositionally biased region" description="Polar residues" evidence="2">
    <location>
        <begin position="95"/>
        <end position="105"/>
    </location>
</feature>
<dbReference type="Proteomes" id="UP000729402">
    <property type="component" value="Unassembled WGS sequence"/>
</dbReference>
<feature type="compositionally biased region" description="Pro residues" evidence="2">
    <location>
        <begin position="50"/>
        <end position="68"/>
    </location>
</feature>
<dbReference type="InterPro" id="IPR001487">
    <property type="entry name" value="Bromodomain"/>
</dbReference>
<feature type="region of interest" description="Disordered" evidence="2">
    <location>
        <begin position="92"/>
        <end position="237"/>
    </location>
</feature>
<evidence type="ECO:0000313" key="4">
    <source>
        <dbReference type="EMBL" id="KAG8086624.1"/>
    </source>
</evidence>
<dbReference type="OrthoDB" id="21449at2759"/>
<dbReference type="PROSITE" id="PS00633">
    <property type="entry name" value="BROMODOMAIN_1"/>
    <property type="match status" value="1"/>
</dbReference>
<comment type="caution">
    <text evidence="4">The sequence shown here is derived from an EMBL/GenBank/DDBJ whole genome shotgun (WGS) entry which is preliminary data.</text>
</comment>
<keyword evidence="1" id="KW-0103">Bromodomain</keyword>
<dbReference type="PANTHER" id="PTHR47809:SF2">
    <property type="entry name" value="DNA-BINDING BROMODOMAIN-CONTAINING PROTEIN"/>
    <property type="match status" value="1"/>
</dbReference>
<evidence type="ECO:0000313" key="5">
    <source>
        <dbReference type="Proteomes" id="UP000729402"/>
    </source>
</evidence>
<sequence>MKRKRGRKTGKKSTSKNASGDASPSSPSTEENDSSPVGQADKAPAVAAPVPEPAPPEPQKPAAAPPDPTDVQYAKPKVYSRVRLKFKCAKGLETHPSSSEAQTPASAAPEASKLAVAEKATVSPDGQNDRQALELSGSDKHKVTTKVASVKIKSAGLSSVEDKKQDRKADPVSEPLPSKQELEVNQATPESETLLEPRSSQELEVNQATPESETLLEPRSSQELEVNQATSERQQDDKELAAALEAIKKVMKMDAAEPFNTPVDPVALGIPDYFDIIDTPMDFGTICRNLECGDKYMNSEDVYKDVQYIWDNCTKYNSKGDYIIELMKHVKKGFMKNWLAAGLCSDMQKNEDEGSRQSFDEKGGANYTGVISQEEHTYSQPNDGSEVAQHQNKAPAETSQEIEMEDYPIQQENHLFLQLCTCFFHSSQSPVFMGRRPSLFRQQRQDPFKERPLYVAITAMMKR</sequence>
<feature type="compositionally biased region" description="Polar residues" evidence="2">
    <location>
        <begin position="198"/>
        <end position="212"/>
    </location>
</feature>
<protein>
    <recommendedName>
        <fullName evidence="3">Bromo domain-containing protein</fullName>
    </recommendedName>
</protein>
<accession>A0A8J6BG71</accession>